<dbReference type="AlphaFoldDB" id="A0A2I2KN31"/>
<accession>A0A2I2KN31</accession>
<keyword evidence="2" id="KW-1185">Reference proteome</keyword>
<dbReference type="Proteomes" id="UP000234331">
    <property type="component" value="Unassembled WGS sequence"/>
</dbReference>
<proteinExistence type="predicted"/>
<evidence type="ECO:0000313" key="2">
    <source>
        <dbReference type="Proteomes" id="UP000234331"/>
    </source>
</evidence>
<reference evidence="1 2" key="1">
    <citation type="submission" date="2017-06" db="EMBL/GenBank/DDBJ databases">
        <authorList>
            <person name="Kim H.J."/>
            <person name="Triplett B.A."/>
        </authorList>
    </citation>
    <scope>NUCLEOTIDE SEQUENCE [LARGE SCALE GENOMIC DNA]</scope>
    <source>
        <strain evidence="1">FRACA_ARgP5</strain>
    </source>
</reference>
<dbReference type="EMBL" id="FZMO01000079">
    <property type="protein sequence ID" value="SNQ47073.1"/>
    <property type="molecule type" value="Genomic_DNA"/>
</dbReference>
<gene>
    <name evidence="1" type="ORF">FRACA_170033</name>
</gene>
<evidence type="ECO:0000313" key="1">
    <source>
        <dbReference type="EMBL" id="SNQ47073.1"/>
    </source>
</evidence>
<protein>
    <submittedName>
        <fullName evidence="1">Uncharacterized protein</fullName>
    </submittedName>
</protein>
<dbReference type="RefSeq" id="WP_101830981.1">
    <property type="nucleotide sequence ID" value="NZ_FZMO01000079.1"/>
</dbReference>
<sequence length="126" mass="13668">MSWQTTPVASDAPTVRVARSGADVVIRHHTGHTRRDLRLPLVVWFGVVRAMRAGRLGEAWTSLTASGGRARLHDGTIELGYGYLHQRTATLPAPVWRALAAAVCVGTLDQLPHADDHELADARSES</sequence>
<organism evidence="1 2">
    <name type="scientific">Frankia canadensis</name>
    <dbReference type="NCBI Taxonomy" id="1836972"/>
    <lineage>
        <taxon>Bacteria</taxon>
        <taxon>Bacillati</taxon>
        <taxon>Actinomycetota</taxon>
        <taxon>Actinomycetes</taxon>
        <taxon>Frankiales</taxon>
        <taxon>Frankiaceae</taxon>
        <taxon>Frankia</taxon>
    </lineage>
</organism>
<name>A0A2I2KN31_9ACTN</name>
<dbReference type="OrthoDB" id="3214348at2"/>